<sequence>MGAIVRLDGATPQAKDGAILAVDVTPKLSRAMFWKHLITASAIVVAICYGCSSLRLDNTIKFCDFLEIGHDMRDRLIGHGVGYIGEQQRRGGRLIPSERLLATFYLEAIIGSPRLPYLMGSAPFAVKSSNIQCDLLILSDSIMNNSNTPDDTYQTPIMKPSKHLFATKVKGVWEREMDEGETTRLANNITQVAADGPVLSNSDGHTVEKVMVGHDKLHDENPGQTPSNSTANPNKGTSYANLFTGEPSRKSVDFRTLITSTGNGIDVVVLMESIRAISERVINTTYGSFLGKHVTYPVVANYFSSMNGLDSMLENGPWFIHNNPFILKKWNLNVNLLKEDVVNVLVWVKLHGVPVTTFREDGLIGSSYAKAMIELRANVELKDTIVVAMPKLVEEGFYTCIFRIEYEWKPPRCACCKFFGHVQDECPKNIGSDVVNNLKKPSQAPRSVQVGPKVGFKPVKQVYRHVSKKNNVNTSNSNPIDVLNSVENDIDLGSNDGNSNLASKKANSSGPRSGMYGTNSLLEQWTKTYENDDYDYDLYDDNMYEGHDIPDKIQSIWDNLDIKVRDRKK</sequence>
<dbReference type="InterPro" id="IPR040256">
    <property type="entry name" value="At4g02000-like"/>
</dbReference>
<comment type="caution">
    <text evidence="2">The sequence shown here is derived from an EMBL/GenBank/DDBJ whole genome shotgun (WGS) entry which is preliminary data.</text>
</comment>
<feature type="region of interest" description="Disordered" evidence="1">
    <location>
        <begin position="216"/>
        <end position="237"/>
    </location>
</feature>
<gene>
    <name evidence="2" type="ORF">Tci_018674</name>
</gene>
<evidence type="ECO:0000313" key="2">
    <source>
        <dbReference type="EMBL" id="GEU46696.1"/>
    </source>
</evidence>
<evidence type="ECO:0000256" key="1">
    <source>
        <dbReference type="SAM" id="MobiDB-lite"/>
    </source>
</evidence>
<dbReference type="EMBL" id="BKCJ010002163">
    <property type="protein sequence ID" value="GEU46696.1"/>
    <property type="molecule type" value="Genomic_DNA"/>
</dbReference>
<reference evidence="2" key="1">
    <citation type="journal article" date="2019" name="Sci. Rep.">
        <title>Draft genome of Tanacetum cinerariifolium, the natural source of mosquito coil.</title>
        <authorList>
            <person name="Yamashiro T."/>
            <person name="Shiraishi A."/>
            <person name="Satake H."/>
            <person name="Nakayama K."/>
        </authorList>
    </citation>
    <scope>NUCLEOTIDE SEQUENCE</scope>
</reference>
<feature type="compositionally biased region" description="Polar residues" evidence="1">
    <location>
        <begin position="222"/>
        <end position="237"/>
    </location>
</feature>
<feature type="compositionally biased region" description="Low complexity" evidence="1">
    <location>
        <begin position="498"/>
        <end position="509"/>
    </location>
</feature>
<name>A0A6L2KBH7_TANCI</name>
<protein>
    <submittedName>
        <fullName evidence="2">Uncharacterized protein</fullName>
    </submittedName>
</protein>
<dbReference type="AlphaFoldDB" id="A0A6L2KBH7"/>
<organism evidence="2">
    <name type="scientific">Tanacetum cinerariifolium</name>
    <name type="common">Dalmatian daisy</name>
    <name type="synonym">Chrysanthemum cinerariifolium</name>
    <dbReference type="NCBI Taxonomy" id="118510"/>
    <lineage>
        <taxon>Eukaryota</taxon>
        <taxon>Viridiplantae</taxon>
        <taxon>Streptophyta</taxon>
        <taxon>Embryophyta</taxon>
        <taxon>Tracheophyta</taxon>
        <taxon>Spermatophyta</taxon>
        <taxon>Magnoliopsida</taxon>
        <taxon>eudicotyledons</taxon>
        <taxon>Gunneridae</taxon>
        <taxon>Pentapetalae</taxon>
        <taxon>asterids</taxon>
        <taxon>campanulids</taxon>
        <taxon>Asterales</taxon>
        <taxon>Asteraceae</taxon>
        <taxon>Asteroideae</taxon>
        <taxon>Anthemideae</taxon>
        <taxon>Anthemidinae</taxon>
        <taxon>Tanacetum</taxon>
    </lineage>
</organism>
<dbReference type="PANTHER" id="PTHR31286:SF99">
    <property type="entry name" value="DUF4283 DOMAIN-CONTAINING PROTEIN"/>
    <property type="match status" value="1"/>
</dbReference>
<dbReference type="PANTHER" id="PTHR31286">
    <property type="entry name" value="GLYCINE-RICH CELL WALL STRUCTURAL PROTEIN 1.8-LIKE"/>
    <property type="match status" value="1"/>
</dbReference>
<accession>A0A6L2KBH7</accession>
<proteinExistence type="predicted"/>
<feature type="region of interest" description="Disordered" evidence="1">
    <location>
        <begin position="494"/>
        <end position="516"/>
    </location>
</feature>